<accession>A0A1Y1MNS7</accession>
<reference evidence="1" key="1">
    <citation type="journal article" date="2016" name="Sci. Rep.">
        <title>Molecular characterization of firefly nuptial gifts: a multi-omics approach sheds light on postcopulatory sexual selection.</title>
        <authorList>
            <person name="Al-Wathiqui N."/>
            <person name="Fallon T.R."/>
            <person name="South A."/>
            <person name="Weng J.K."/>
            <person name="Lewis S.M."/>
        </authorList>
    </citation>
    <scope>NUCLEOTIDE SEQUENCE</scope>
</reference>
<dbReference type="EMBL" id="GEZM01025935">
    <property type="protein sequence ID" value="JAV87312.1"/>
    <property type="molecule type" value="Transcribed_RNA"/>
</dbReference>
<evidence type="ECO:0000313" key="1">
    <source>
        <dbReference type="EMBL" id="JAV87312.1"/>
    </source>
</evidence>
<proteinExistence type="predicted"/>
<name>A0A1Y1MNS7_PHOPY</name>
<sequence>MSVPYCGIHTACWLEEKASPIIGLVGAVTAGMDIKPASPSEDPVLKPGIMLRAPKSTVEKAPIEAPVVLNAVLCVNPVTRFTCNDTGGGEAVTVGVRYKMS</sequence>
<protein>
    <submittedName>
        <fullName evidence="1">Uncharacterized protein</fullName>
    </submittedName>
</protein>
<dbReference type="AlphaFoldDB" id="A0A1Y1MNS7"/>
<organism evidence="1">
    <name type="scientific">Photinus pyralis</name>
    <name type="common">Common eastern firefly</name>
    <name type="synonym">Lampyris pyralis</name>
    <dbReference type="NCBI Taxonomy" id="7054"/>
    <lineage>
        <taxon>Eukaryota</taxon>
        <taxon>Metazoa</taxon>
        <taxon>Ecdysozoa</taxon>
        <taxon>Arthropoda</taxon>
        <taxon>Hexapoda</taxon>
        <taxon>Insecta</taxon>
        <taxon>Pterygota</taxon>
        <taxon>Neoptera</taxon>
        <taxon>Endopterygota</taxon>
        <taxon>Coleoptera</taxon>
        <taxon>Polyphaga</taxon>
        <taxon>Elateriformia</taxon>
        <taxon>Elateroidea</taxon>
        <taxon>Lampyridae</taxon>
        <taxon>Lampyrinae</taxon>
        <taxon>Photinus</taxon>
    </lineage>
</organism>